<dbReference type="CDD" id="cd00207">
    <property type="entry name" value="fer2"/>
    <property type="match status" value="1"/>
</dbReference>
<dbReference type="PANTHER" id="PTHR47354">
    <property type="entry name" value="NADH OXIDOREDUCTASE HCR"/>
    <property type="match status" value="1"/>
</dbReference>
<dbReference type="InterPro" id="IPR012675">
    <property type="entry name" value="Beta-grasp_dom_sf"/>
</dbReference>
<dbReference type="SUPFAM" id="SSF63380">
    <property type="entry name" value="Riboflavin synthase domain-like"/>
    <property type="match status" value="1"/>
</dbReference>
<accession>A0ABS1CG28</accession>
<dbReference type="Proteomes" id="UP000748752">
    <property type="component" value="Unassembled WGS sequence"/>
</dbReference>
<evidence type="ECO:0000259" key="1">
    <source>
        <dbReference type="PROSITE" id="PS51085"/>
    </source>
</evidence>
<evidence type="ECO:0000313" key="3">
    <source>
        <dbReference type="EMBL" id="MBK1630792.1"/>
    </source>
</evidence>
<comment type="caution">
    <text evidence="3">The sequence shown here is derived from an EMBL/GenBank/DDBJ whole genome shotgun (WGS) entry which is preliminary data.</text>
</comment>
<dbReference type="InterPro" id="IPR036010">
    <property type="entry name" value="2Fe-2S_ferredoxin-like_sf"/>
</dbReference>
<organism evidence="3 4">
    <name type="scientific">Thiohalocapsa halophila</name>
    <dbReference type="NCBI Taxonomy" id="69359"/>
    <lineage>
        <taxon>Bacteria</taxon>
        <taxon>Pseudomonadati</taxon>
        <taxon>Pseudomonadota</taxon>
        <taxon>Gammaproteobacteria</taxon>
        <taxon>Chromatiales</taxon>
        <taxon>Chromatiaceae</taxon>
        <taxon>Thiohalocapsa</taxon>
    </lineage>
</organism>
<dbReference type="Gene3D" id="2.40.30.10">
    <property type="entry name" value="Translation factors"/>
    <property type="match status" value="1"/>
</dbReference>
<protein>
    <submittedName>
        <fullName evidence="3">Ferredoxin</fullName>
    </submittedName>
</protein>
<dbReference type="RefSeq" id="WP_200236011.1">
    <property type="nucleotide sequence ID" value="NZ_NRRV01000016.1"/>
</dbReference>
<dbReference type="PROSITE" id="PS51384">
    <property type="entry name" value="FAD_FR"/>
    <property type="match status" value="1"/>
</dbReference>
<dbReference type="PROSITE" id="PS51085">
    <property type="entry name" value="2FE2S_FER_2"/>
    <property type="match status" value="1"/>
</dbReference>
<sequence length="480" mass="52627">MTQRVSLSRAARLAGVTRAELQRRIRKGELTTFEGELDIADLLRVYPSVTFEKTGKLEQVEQIKADAVPRSHDADTALPSPEVLVARIRSLGEALAQKAAQADAQGTLLDELRQHLIDDPVPAGLVPWLDERRQEIDALSPEDGRAKLFAKDTFLRLMSASIKIIPSGHEFFVDGTESILEAAVRAGVRLGYGCASGNCGECKARVVSGEVSRIADHDYVLSEREKHMGYMLTCCNTAVTDVVLEASEARTTADLPEQDIRAQIRKLEAEGDDLLVLHVQTPRTHTLRFMAGQRALLALENGAERELPIASCPCNGRNLQFSVRRGDDAFGAYLFERRPSREMVRVRGPAGHFVLDEDSTEPAVFIALGDGIAPIKSLIEHAISIDRIESFHLYWSVEQPDGHYHQRWCRALKETLDNFAFTPLVDAGTDDLLAMLRSDLAEPEALRYYIAGPTAAVNALAEALTAAGIPAARVSGEGLD</sequence>
<dbReference type="InterPro" id="IPR017927">
    <property type="entry name" value="FAD-bd_FR_type"/>
</dbReference>
<gene>
    <name evidence="3" type="ORF">CKO31_08555</name>
</gene>
<reference evidence="3 4" key="1">
    <citation type="journal article" date="2020" name="Microorganisms">
        <title>Osmotic Adaptation and Compatible Solute Biosynthesis of Phototrophic Bacteria as Revealed from Genome Analyses.</title>
        <authorList>
            <person name="Imhoff J.F."/>
            <person name="Rahn T."/>
            <person name="Kunzel S."/>
            <person name="Keller A."/>
            <person name="Neulinger S.C."/>
        </authorList>
    </citation>
    <scope>NUCLEOTIDE SEQUENCE [LARGE SCALE GENOMIC DNA]</scope>
    <source>
        <strain evidence="3 4">DSM 6210</strain>
    </source>
</reference>
<evidence type="ECO:0000313" key="4">
    <source>
        <dbReference type="Proteomes" id="UP000748752"/>
    </source>
</evidence>
<name>A0ABS1CG28_9GAMM</name>
<proteinExistence type="predicted"/>
<dbReference type="InterPro" id="IPR001041">
    <property type="entry name" value="2Fe-2S_ferredoxin-type"/>
</dbReference>
<evidence type="ECO:0000259" key="2">
    <source>
        <dbReference type="PROSITE" id="PS51384"/>
    </source>
</evidence>
<dbReference type="InterPro" id="IPR017938">
    <property type="entry name" value="Riboflavin_synthase-like_b-brl"/>
</dbReference>
<dbReference type="InterPro" id="IPR050415">
    <property type="entry name" value="MRET"/>
</dbReference>
<dbReference type="Gene3D" id="3.10.20.30">
    <property type="match status" value="1"/>
</dbReference>
<keyword evidence="4" id="KW-1185">Reference proteome</keyword>
<dbReference type="PANTHER" id="PTHR47354:SF5">
    <property type="entry name" value="PROTEIN RFBI"/>
    <property type="match status" value="1"/>
</dbReference>
<dbReference type="Gene3D" id="3.40.50.80">
    <property type="entry name" value="Nucleotide-binding domain of ferredoxin-NADP reductase (FNR) module"/>
    <property type="match status" value="1"/>
</dbReference>
<feature type="domain" description="FAD-binding FR-type" evidence="2">
    <location>
        <begin position="257"/>
        <end position="356"/>
    </location>
</feature>
<dbReference type="Pfam" id="PF00111">
    <property type="entry name" value="Fer2"/>
    <property type="match status" value="1"/>
</dbReference>
<feature type="domain" description="2Fe-2S ferredoxin-type" evidence="1">
    <location>
        <begin position="160"/>
        <end position="250"/>
    </location>
</feature>
<dbReference type="InterPro" id="IPR039261">
    <property type="entry name" value="FNR_nucleotide-bd"/>
</dbReference>
<dbReference type="SUPFAM" id="SSF52343">
    <property type="entry name" value="Ferredoxin reductase-like, C-terminal NADP-linked domain"/>
    <property type="match status" value="1"/>
</dbReference>
<dbReference type="SUPFAM" id="SSF54292">
    <property type="entry name" value="2Fe-2S ferredoxin-like"/>
    <property type="match status" value="1"/>
</dbReference>
<dbReference type="PRINTS" id="PR00410">
    <property type="entry name" value="PHEHYDRXLASE"/>
</dbReference>
<dbReference type="EMBL" id="NRRV01000016">
    <property type="protein sequence ID" value="MBK1630792.1"/>
    <property type="molecule type" value="Genomic_DNA"/>
</dbReference>